<dbReference type="SUPFAM" id="SSF52540">
    <property type="entry name" value="P-loop containing nucleoside triphosphate hydrolases"/>
    <property type="match status" value="1"/>
</dbReference>
<dbReference type="EMBL" id="CP038149">
    <property type="protein sequence ID" value="QBQ98844.1"/>
    <property type="molecule type" value="Genomic_DNA"/>
</dbReference>
<evidence type="ECO:0000256" key="7">
    <source>
        <dbReference type="ARBA" id="ARBA00023136"/>
    </source>
</evidence>
<reference evidence="10 11" key="1">
    <citation type="submission" date="2019-03" db="EMBL/GenBank/DDBJ databases">
        <title>Paraburkholderia sp. 7MH5, isolated from subtropical forest soil.</title>
        <authorList>
            <person name="Gao Z.-H."/>
            <person name="Qiu L.-H."/>
        </authorList>
    </citation>
    <scope>NUCLEOTIDE SEQUENCE [LARGE SCALE GENOMIC DNA]</scope>
    <source>
        <strain evidence="10 11">7MH5</strain>
    </source>
</reference>
<keyword evidence="3" id="KW-0997">Cell inner membrane</keyword>
<dbReference type="InterPro" id="IPR013611">
    <property type="entry name" value="Transp-assoc_OB_typ2"/>
</dbReference>
<dbReference type="PROSITE" id="PS00211">
    <property type="entry name" value="ABC_TRANSPORTER_1"/>
    <property type="match status" value="1"/>
</dbReference>
<evidence type="ECO:0000313" key="10">
    <source>
        <dbReference type="EMBL" id="QBQ98844.1"/>
    </source>
</evidence>
<dbReference type="InterPro" id="IPR008995">
    <property type="entry name" value="Mo/tungstate-bd_C_term_dom"/>
</dbReference>
<proteinExistence type="inferred from homology"/>
<dbReference type="InterPro" id="IPR027417">
    <property type="entry name" value="P-loop_NTPase"/>
</dbReference>
<dbReference type="GO" id="GO:0015417">
    <property type="term" value="F:ABC-type polyamine transporter activity"/>
    <property type="evidence" value="ECO:0007669"/>
    <property type="project" value="UniProtKB-EC"/>
</dbReference>
<evidence type="ECO:0000256" key="4">
    <source>
        <dbReference type="ARBA" id="ARBA00022741"/>
    </source>
</evidence>
<comment type="catalytic activity">
    <reaction evidence="8">
        <text>ATP + H2O + polyamine-[polyamine-binding protein]Side 1 = ADP + phosphate + polyamineSide 2 + [polyamine-binding protein]Side 1.</text>
        <dbReference type="EC" id="7.6.2.11"/>
    </reaction>
</comment>
<dbReference type="Gene3D" id="3.40.50.300">
    <property type="entry name" value="P-loop containing nucleotide triphosphate hydrolases"/>
    <property type="match status" value="1"/>
</dbReference>
<dbReference type="OrthoDB" id="5298774at2"/>
<evidence type="ECO:0000313" key="11">
    <source>
        <dbReference type="Proteomes" id="UP000295727"/>
    </source>
</evidence>
<evidence type="ECO:0000259" key="9">
    <source>
        <dbReference type="PROSITE" id="PS50893"/>
    </source>
</evidence>
<dbReference type="GO" id="GO:0005524">
    <property type="term" value="F:ATP binding"/>
    <property type="evidence" value="ECO:0007669"/>
    <property type="project" value="UniProtKB-KW"/>
</dbReference>
<evidence type="ECO:0000256" key="6">
    <source>
        <dbReference type="ARBA" id="ARBA00022967"/>
    </source>
</evidence>
<dbReference type="PANTHER" id="PTHR42781">
    <property type="entry name" value="SPERMIDINE/PUTRESCINE IMPORT ATP-BINDING PROTEIN POTA"/>
    <property type="match status" value="1"/>
</dbReference>
<dbReference type="InterPro" id="IPR005893">
    <property type="entry name" value="PotA-like"/>
</dbReference>
<gene>
    <name evidence="8" type="primary">potA</name>
    <name evidence="10" type="ORF">E1956_16390</name>
</gene>
<accession>A0A4P7CXC6</accession>
<keyword evidence="6 8" id="KW-1278">Translocase</keyword>
<keyword evidence="11" id="KW-1185">Reference proteome</keyword>
<dbReference type="Gene3D" id="2.40.50.100">
    <property type="match status" value="1"/>
</dbReference>
<dbReference type="InterPro" id="IPR017871">
    <property type="entry name" value="ABC_transporter-like_CS"/>
</dbReference>
<keyword evidence="2 8" id="KW-1003">Cell membrane</keyword>
<dbReference type="InterPro" id="IPR050093">
    <property type="entry name" value="ABC_SmlMolc_Importer"/>
</dbReference>
<dbReference type="AlphaFoldDB" id="A0A4P7CXC6"/>
<keyword evidence="4 8" id="KW-0547">Nucleotide-binding</keyword>
<dbReference type="SMART" id="SM00382">
    <property type="entry name" value="AAA"/>
    <property type="match status" value="1"/>
</dbReference>
<comment type="subunit">
    <text evidence="8">The complex is composed of two ATP-binding proteins (PotA), two transmembrane proteins (PotB and PotC) and a solute-binding protein (PotD).</text>
</comment>
<dbReference type="Pfam" id="PF00005">
    <property type="entry name" value="ABC_tran"/>
    <property type="match status" value="1"/>
</dbReference>
<organism evidence="10 11">
    <name type="scientific">Paraburkholderia pallida</name>
    <dbReference type="NCBI Taxonomy" id="2547399"/>
    <lineage>
        <taxon>Bacteria</taxon>
        <taxon>Pseudomonadati</taxon>
        <taxon>Pseudomonadota</taxon>
        <taxon>Betaproteobacteria</taxon>
        <taxon>Burkholderiales</taxon>
        <taxon>Burkholderiaceae</taxon>
        <taxon>Paraburkholderia</taxon>
    </lineage>
</organism>
<dbReference type="KEGG" id="ppai:E1956_16390"/>
<dbReference type="GO" id="GO:0043190">
    <property type="term" value="C:ATP-binding cassette (ABC) transporter complex"/>
    <property type="evidence" value="ECO:0007669"/>
    <property type="project" value="InterPro"/>
</dbReference>
<keyword evidence="5 8" id="KW-0067">ATP-binding</keyword>
<dbReference type="GO" id="GO:0015847">
    <property type="term" value="P:putrescine transport"/>
    <property type="evidence" value="ECO:0007669"/>
    <property type="project" value="UniProtKB-ARBA"/>
</dbReference>
<protein>
    <recommendedName>
        <fullName evidence="8">Spermidine/putrescine import ATP-binding protein PotA</fullName>
        <ecNumber evidence="8">7.6.2.11</ecNumber>
    </recommendedName>
</protein>
<dbReference type="Pfam" id="PF08402">
    <property type="entry name" value="TOBE_2"/>
    <property type="match status" value="1"/>
</dbReference>
<dbReference type="InterPro" id="IPR003593">
    <property type="entry name" value="AAA+_ATPase"/>
</dbReference>
<evidence type="ECO:0000256" key="5">
    <source>
        <dbReference type="ARBA" id="ARBA00022840"/>
    </source>
</evidence>
<dbReference type="Proteomes" id="UP000295727">
    <property type="component" value="Chromosome 2"/>
</dbReference>
<evidence type="ECO:0000256" key="1">
    <source>
        <dbReference type="ARBA" id="ARBA00022448"/>
    </source>
</evidence>
<evidence type="ECO:0000256" key="8">
    <source>
        <dbReference type="RuleBase" id="RU364083"/>
    </source>
</evidence>
<dbReference type="NCBIfam" id="TIGR01187">
    <property type="entry name" value="potA"/>
    <property type="match status" value="1"/>
</dbReference>
<keyword evidence="7 8" id="KW-0472">Membrane</keyword>
<dbReference type="GO" id="GO:0016887">
    <property type="term" value="F:ATP hydrolysis activity"/>
    <property type="evidence" value="ECO:0007669"/>
    <property type="project" value="InterPro"/>
</dbReference>
<dbReference type="InterPro" id="IPR003439">
    <property type="entry name" value="ABC_transporter-like_ATP-bd"/>
</dbReference>
<dbReference type="RefSeq" id="WP_134751028.1">
    <property type="nucleotide sequence ID" value="NZ_CP038149.1"/>
</dbReference>
<feature type="domain" description="ABC transporter" evidence="9">
    <location>
        <begin position="9"/>
        <end position="239"/>
    </location>
</feature>
<name>A0A4P7CXC6_9BURK</name>
<sequence length="366" mass="39897">MDRQTQNQLCARNITKRYGAFLALDDISLDIQKGEFLTLLGPSGSGKTTLLMTLAGFVEPSAGQLLEYGVDITRRAPEQRNFGMVFQGYALFPHMTVFDNVAFGLRIRKVDAAARKARVMQMLETVGLAAHAHKRPHQLSGGQQQRVAIARALVFEPDVLLLDEPLSALDRNMREQLQAELKRIHKQVGTTFVFVTHDQEEALALSTRIAIFNKGRLAQVDAPEHIYARPASRFVGEFLGKMNIFALDSHGHDGDLVAGRHGALTLRAKTAAAPAAGAKVLAVRPEHMTLHVEAPPPCHRNLVPGTLVERTYCGSRMALVVRAANGGASSATTVIDVPVEHPVRSLGDTAPVWLSWCPTNSILLDA</sequence>
<evidence type="ECO:0000256" key="3">
    <source>
        <dbReference type="ARBA" id="ARBA00022519"/>
    </source>
</evidence>
<keyword evidence="1 8" id="KW-0813">Transport</keyword>
<dbReference type="PANTHER" id="PTHR42781:SF4">
    <property type="entry name" value="SPERMIDINE_PUTRESCINE IMPORT ATP-BINDING PROTEIN POTA"/>
    <property type="match status" value="1"/>
</dbReference>
<comment type="similarity">
    <text evidence="8">Belongs to the ABC transporter superfamily. Spermidine/putrescine importer (TC 3.A.1.11.1) family.</text>
</comment>
<dbReference type="EC" id="7.6.2.11" evidence="8"/>
<dbReference type="FunFam" id="3.40.50.300:FF:000133">
    <property type="entry name" value="Spermidine/putrescine import ATP-binding protein PotA"/>
    <property type="match status" value="1"/>
</dbReference>
<comment type="function">
    <text evidence="8">Part of the ABC transporter complex PotABCD involved in spermidine/putrescine import. Responsible for energy coupling to the transport system.</text>
</comment>
<evidence type="ECO:0000256" key="2">
    <source>
        <dbReference type="ARBA" id="ARBA00022475"/>
    </source>
</evidence>
<dbReference type="PROSITE" id="PS50893">
    <property type="entry name" value="ABC_TRANSPORTER_2"/>
    <property type="match status" value="1"/>
</dbReference>
<dbReference type="SUPFAM" id="SSF50331">
    <property type="entry name" value="MOP-like"/>
    <property type="match status" value="1"/>
</dbReference>